<gene>
    <name evidence="1" type="ORF">SAMN04489798_1179</name>
</gene>
<dbReference type="Proteomes" id="UP000198827">
    <property type="component" value="Chromosome I"/>
</dbReference>
<protein>
    <submittedName>
        <fullName evidence="1">Uncharacterized protein</fullName>
    </submittedName>
</protein>
<evidence type="ECO:0000313" key="2">
    <source>
        <dbReference type="Proteomes" id="UP000198827"/>
    </source>
</evidence>
<accession>A0A1H0E9Z0</accession>
<reference evidence="1 2" key="1">
    <citation type="submission" date="2016-10" db="EMBL/GenBank/DDBJ databases">
        <authorList>
            <person name="de Groot N.N."/>
        </authorList>
    </citation>
    <scope>NUCLEOTIDE SEQUENCE [LARGE SCALE GENOMIC DNA]</scope>
    <source>
        <strain evidence="1 2">CECT 7543</strain>
    </source>
</reference>
<dbReference type="EMBL" id="LT629705">
    <property type="protein sequence ID" value="SDN79277.1"/>
    <property type="molecule type" value="Genomic_DNA"/>
</dbReference>
<dbReference type="RefSeq" id="WP_167360470.1">
    <property type="nucleotide sequence ID" value="NZ_LT629705.1"/>
</dbReference>
<name>A0A1H0E9Z0_9PSED</name>
<evidence type="ECO:0000313" key="1">
    <source>
        <dbReference type="EMBL" id="SDN79277.1"/>
    </source>
</evidence>
<dbReference type="AlphaFoldDB" id="A0A1H0E9Z0"/>
<sequence>MNQKKRKAKLLLIYEFHVEALRLAGNVSVNQRRFLEVGAARGKELEPAGLLAGVRI</sequence>
<organism evidence="1 2">
    <name type="scientific">Pseudomonas arsenicoxydans</name>
    <dbReference type="NCBI Taxonomy" id="702115"/>
    <lineage>
        <taxon>Bacteria</taxon>
        <taxon>Pseudomonadati</taxon>
        <taxon>Pseudomonadota</taxon>
        <taxon>Gammaproteobacteria</taxon>
        <taxon>Pseudomonadales</taxon>
        <taxon>Pseudomonadaceae</taxon>
        <taxon>Pseudomonas</taxon>
    </lineage>
</organism>
<proteinExistence type="predicted"/>